<dbReference type="PROSITE" id="PS50112">
    <property type="entry name" value="PAS"/>
    <property type="match status" value="3"/>
</dbReference>
<dbReference type="Proteomes" id="UP000318815">
    <property type="component" value="Unassembled WGS sequence"/>
</dbReference>
<dbReference type="InterPro" id="IPR036890">
    <property type="entry name" value="HATPase_C_sf"/>
</dbReference>
<dbReference type="GO" id="GO:0006355">
    <property type="term" value="P:regulation of DNA-templated transcription"/>
    <property type="evidence" value="ECO:0007669"/>
    <property type="project" value="InterPro"/>
</dbReference>
<dbReference type="Pfam" id="PF08447">
    <property type="entry name" value="PAS_3"/>
    <property type="match status" value="1"/>
</dbReference>
<dbReference type="SUPFAM" id="SSF47384">
    <property type="entry name" value="Homodimeric domain of signal transducing histidine kinase"/>
    <property type="match status" value="1"/>
</dbReference>
<dbReference type="PANTHER" id="PTHR43304:SF1">
    <property type="entry name" value="PAC DOMAIN-CONTAINING PROTEIN"/>
    <property type="match status" value="1"/>
</dbReference>
<evidence type="ECO:0000259" key="7">
    <source>
        <dbReference type="PROSITE" id="PS50112"/>
    </source>
</evidence>
<dbReference type="SUPFAM" id="SSF55874">
    <property type="entry name" value="ATPase domain of HSP90 chaperone/DNA topoisomerase II/histidine kinase"/>
    <property type="match status" value="1"/>
</dbReference>
<evidence type="ECO:0000313" key="9">
    <source>
        <dbReference type="EMBL" id="TWV93655.1"/>
    </source>
</evidence>
<evidence type="ECO:0000259" key="8">
    <source>
        <dbReference type="PROSITE" id="PS50113"/>
    </source>
</evidence>
<evidence type="ECO:0000256" key="3">
    <source>
        <dbReference type="ARBA" id="ARBA00022553"/>
    </source>
</evidence>
<dbReference type="EC" id="2.7.13.3" evidence="2"/>
<dbReference type="InterPro" id="IPR013767">
    <property type="entry name" value="PAS_fold"/>
</dbReference>
<feature type="domain" description="PAS" evidence="7">
    <location>
        <begin position="17"/>
        <end position="88"/>
    </location>
</feature>
<dbReference type="Gene3D" id="3.30.565.10">
    <property type="entry name" value="Histidine kinase-like ATPase, C-terminal domain"/>
    <property type="match status" value="1"/>
</dbReference>
<dbReference type="SMART" id="SM00388">
    <property type="entry name" value="HisKA"/>
    <property type="match status" value="1"/>
</dbReference>
<dbReference type="CDD" id="cd00082">
    <property type="entry name" value="HisKA"/>
    <property type="match status" value="1"/>
</dbReference>
<dbReference type="InterPro" id="IPR036097">
    <property type="entry name" value="HisK_dim/P_sf"/>
</dbReference>
<sequence length="659" mass="74944">MEQKDKGVDPVTYREEYQEWMRFALQSAGLGTWDMDPINRHVIWDDRCRELYGFPEGNVTSFDNVMTYIHPEDKVLVENAVARALSDEQGGRYDMEFRTIGAADHKLRWLRCIGQAYFNEKGVAYRFAGTAQDITKQRKSRERQAMLFSLVESSSDCMAASDMDGGLFYMNASGRRLLGIPLDMDISQLEEKELYSTENHQSFGNEVLPGLKAGKKWTGTIYLKHYLTKETIPFHADYTAIRDPRNNSIIGHGASLRDLRPELEAKKEQQKLLALLENSRDFVSLSDENGQVSYVNAAGLKLVGLDSLQEAKIHNSSYLMPEEQERLKNEVNVQLFSRGQWSGEILYRHFKTGEIIPVQATTMLVYDPMTGASQGRASIARDLREEKALRQQMIDNEQELERLVELRTDELKKANIDLNIVNQNLEQFAYVASHDLQEPLRKINMFSALLQDKYANELNETGVRNLGIIRNAATRMTTLIQDLLAFSRVSRQDHLFEKVDLRQILEQVVTDVDVTVQQKGARIEYDGLCPVKAIPLHMTQLFQNLVSNALKFSKVDEPPVITVNSRMMEPQEVAAHPQLQNGTRYCEIKVKDNGIGFDPTYARKIFVIFQRLHGRGEYEGSGIGLALCQKIVIAHHGIIYAESAEKEGATFTVILPAYT</sequence>
<dbReference type="GO" id="GO:0000155">
    <property type="term" value="F:phosphorelay sensor kinase activity"/>
    <property type="evidence" value="ECO:0007669"/>
    <property type="project" value="InterPro"/>
</dbReference>
<dbReference type="SUPFAM" id="SSF55785">
    <property type="entry name" value="PYP-like sensor domain (PAS domain)"/>
    <property type="match status" value="3"/>
</dbReference>
<dbReference type="Gene3D" id="1.10.287.130">
    <property type="match status" value="1"/>
</dbReference>
<dbReference type="PANTHER" id="PTHR43304">
    <property type="entry name" value="PHYTOCHROME-LIKE PROTEIN CPH1"/>
    <property type="match status" value="1"/>
</dbReference>
<name>A0A5C6LL49_9BACT</name>
<dbReference type="Gene3D" id="2.10.70.100">
    <property type="match status" value="1"/>
</dbReference>
<keyword evidence="5" id="KW-0418">Kinase</keyword>
<dbReference type="AlphaFoldDB" id="A0A5C6LL49"/>
<gene>
    <name evidence="9" type="ORF">FEF09_26780</name>
</gene>
<dbReference type="NCBIfam" id="TIGR00229">
    <property type="entry name" value="sensory_box"/>
    <property type="match status" value="1"/>
</dbReference>
<dbReference type="OrthoDB" id="607558at2"/>
<comment type="caution">
    <text evidence="9">The sequence shown here is derived from an EMBL/GenBank/DDBJ whole genome shotgun (WGS) entry which is preliminary data.</text>
</comment>
<feature type="domain" description="PAS" evidence="7">
    <location>
        <begin position="143"/>
        <end position="214"/>
    </location>
</feature>
<dbReference type="InterPro" id="IPR035965">
    <property type="entry name" value="PAS-like_dom_sf"/>
</dbReference>
<dbReference type="SMART" id="SM00387">
    <property type="entry name" value="HATPase_c"/>
    <property type="match status" value="1"/>
</dbReference>
<dbReference type="RefSeq" id="WP_146307947.1">
    <property type="nucleotide sequence ID" value="NZ_VOHS01000053.1"/>
</dbReference>
<dbReference type="InterPro" id="IPR000014">
    <property type="entry name" value="PAS"/>
</dbReference>
<dbReference type="Pfam" id="PF02518">
    <property type="entry name" value="HATPase_c"/>
    <property type="match status" value="1"/>
</dbReference>
<feature type="domain" description="Histidine kinase" evidence="6">
    <location>
        <begin position="431"/>
        <end position="659"/>
    </location>
</feature>
<dbReference type="InterPro" id="IPR000700">
    <property type="entry name" value="PAS-assoc_C"/>
</dbReference>
<dbReference type="PROSITE" id="PS50109">
    <property type="entry name" value="HIS_KIN"/>
    <property type="match status" value="1"/>
</dbReference>
<proteinExistence type="predicted"/>
<feature type="domain" description="PAC" evidence="8">
    <location>
        <begin position="93"/>
        <end position="146"/>
    </location>
</feature>
<keyword evidence="4" id="KW-0808">Transferase</keyword>
<dbReference type="InterPro" id="IPR013655">
    <property type="entry name" value="PAS_fold_3"/>
</dbReference>
<dbReference type="EMBL" id="VOHS01000053">
    <property type="protein sequence ID" value="TWV93655.1"/>
    <property type="molecule type" value="Genomic_DNA"/>
</dbReference>
<evidence type="ECO:0000256" key="5">
    <source>
        <dbReference type="ARBA" id="ARBA00022777"/>
    </source>
</evidence>
<organism evidence="9 10">
    <name type="scientific">Chitinophaga pinensis</name>
    <dbReference type="NCBI Taxonomy" id="79329"/>
    <lineage>
        <taxon>Bacteria</taxon>
        <taxon>Pseudomonadati</taxon>
        <taxon>Bacteroidota</taxon>
        <taxon>Chitinophagia</taxon>
        <taxon>Chitinophagales</taxon>
        <taxon>Chitinophagaceae</taxon>
        <taxon>Chitinophaga</taxon>
    </lineage>
</organism>
<dbReference type="InterPro" id="IPR003594">
    <property type="entry name" value="HATPase_dom"/>
</dbReference>
<dbReference type="InterPro" id="IPR052162">
    <property type="entry name" value="Sensor_kinase/Photoreceptor"/>
</dbReference>
<dbReference type="Pfam" id="PF00989">
    <property type="entry name" value="PAS"/>
    <property type="match status" value="1"/>
</dbReference>
<dbReference type="PROSITE" id="PS50113">
    <property type="entry name" value="PAC"/>
    <property type="match status" value="1"/>
</dbReference>
<protein>
    <recommendedName>
        <fullName evidence="2">histidine kinase</fullName>
        <ecNumber evidence="2">2.7.13.3</ecNumber>
    </recommendedName>
</protein>
<dbReference type="InterPro" id="IPR003661">
    <property type="entry name" value="HisK_dim/P_dom"/>
</dbReference>
<evidence type="ECO:0000313" key="10">
    <source>
        <dbReference type="Proteomes" id="UP000318815"/>
    </source>
</evidence>
<evidence type="ECO:0000256" key="4">
    <source>
        <dbReference type="ARBA" id="ARBA00022679"/>
    </source>
</evidence>
<comment type="catalytic activity">
    <reaction evidence="1">
        <text>ATP + protein L-histidine = ADP + protein N-phospho-L-histidine.</text>
        <dbReference type="EC" id="2.7.13.3"/>
    </reaction>
</comment>
<dbReference type="InterPro" id="IPR004358">
    <property type="entry name" value="Sig_transdc_His_kin-like_C"/>
</dbReference>
<dbReference type="SMART" id="SM00091">
    <property type="entry name" value="PAS"/>
    <property type="match status" value="3"/>
</dbReference>
<keyword evidence="10" id="KW-1185">Reference proteome</keyword>
<dbReference type="InterPro" id="IPR005467">
    <property type="entry name" value="His_kinase_dom"/>
</dbReference>
<dbReference type="Pfam" id="PF00512">
    <property type="entry name" value="HisKA"/>
    <property type="match status" value="1"/>
</dbReference>
<evidence type="ECO:0000259" key="6">
    <source>
        <dbReference type="PROSITE" id="PS50109"/>
    </source>
</evidence>
<dbReference type="CDD" id="cd00130">
    <property type="entry name" value="PAS"/>
    <property type="match status" value="2"/>
</dbReference>
<keyword evidence="3" id="KW-0597">Phosphoprotein</keyword>
<dbReference type="Gene3D" id="3.30.450.20">
    <property type="entry name" value="PAS domain"/>
    <property type="match status" value="3"/>
</dbReference>
<evidence type="ECO:0000256" key="1">
    <source>
        <dbReference type="ARBA" id="ARBA00000085"/>
    </source>
</evidence>
<evidence type="ECO:0000256" key="2">
    <source>
        <dbReference type="ARBA" id="ARBA00012438"/>
    </source>
</evidence>
<feature type="domain" description="PAS" evidence="7">
    <location>
        <begin position="268"/>
        <end position="338"/>
    </location>
</feature>
<dbReference type="PRINTS" id="PR00344">
    <property type="entry name" value="BCTRLSENSOR"/>
</dbReference>
<accession>A0A5C6LL49</accession>
<reference evidence="9 10" key="1">
    <citation type="submission" date="2019-08" db="EMBL/GenBank/DDBJ databases">
        <title>Whole genome sequencing of chitin degrading bacteria Chitinophaga pinensis YS16.</title>
        <authorList>
            <person name="Singh R.P."/>
            <person name="Manchanda G."/>
            <person name="Maurya I.K."/>
            <person name="Joshi N.K."/>
            <person name="Srivastava A.K."/>
        </authorList>
    </citation>
    <scope>NUCLEOTIDE SEQUENCE [LARGE SCALE GENOMIC DNA]</scope>
    <source>
        <strain evidence="9 10">YS-16</strain>
    </source>
</reference>